<organism evidence="12 13">
    <name type="scientific">Rhodotorula toruloides</name>
    <name type="common">Yeast</name>
    <name type="synonym">Rhodosporidium toruloides</name>
    <dbReference type="NCBI Taxonomy" id="5286"/>
    <lineage>
        <taxon>Eukaryota</taxon>
        <taxon>Fungi</taxon>
        <taxon>Dikarya</taxon>
        <taxon>Basidiomycota</taxon>
        <taxon>Pucciniomycotina</taxon>
        <taxon>Microbotryomycetes</taxon>
        <taxon>Sporidiobolales</taxon>
        <taxon>Sporidiobolaceae</taxon>
        <taxon>Rhodotorula</taxon>
    </lineage>
</organism>
<comment type="similarity">
    <text evidence="2">Belongs to the KIN17 family.</text>
</comment>
<dbReference type="Proteomes" id="UP000321518">
    <property type="component" value="Unassembled WGS sequence"/>
</dbReference>
<proteinExistence type="inferred from homology"/>
<dbReference type="Gene3D" id="1.10.10.2030">
    <property type="entry name" value="DNA/RNA-binding protein Kin17, conserved domain"/>
    <property type="match status" value="1"/>
</dbReference>
<keyword evidence="3 10" id="KW-0812">Transmembrane</keyword>
<dbReference type="Pfam" id="PF25095">
    <property type="entry name" value="C2H2-zf_KIN17"/>
    <property type="match status" value="1"/>
</dbReference>
<reference evidence="12 13" key="1">
    <citation type="submission" date="2019-07" db="EMBL/GenBank/DDBJ databases">
        <title>Rhodotorula toruloides NBRC10032 genome sequencing.</title>
        <authorList>
            <person name="Shida Y."/>
            <person name="Takaku H."/>
            <person name="Ogasawara W."/>
            <person name="Mori K."/>
        </authorList>
    </citation>
    <scope>NUCLEOTIDE SEQUENCE [LARGE SCALE GENOMIC DNA]</scope>
    <source>
        <strain evidence="12 13">NBRC10032</strain>
    </source>
</reference>
<dbReference type="GO" id="GO:0016020">
    <property type="term" value="C:membrane"/>
    <property type="evidence" value="ECO:0007669"/>
    <property type="project" value="UniProtKB-SubCell"/>
</dbReference>
<evidence type="ECO:0000313" key="12">
    <source>
        <dbReference type="EMBL" id="GEM10806.1"/>
    </source>
</evidence>
<dbReference type="FunFam" id="1.10.10.2030:FF:000001">
    <property type="entry name" value="DNA/RNA-binding protein KIN17, putative"/>
    <property type="match status" value="1"/>
</dbReference>
<dbReference type="GO" id="GO:0003690">
    <property type="term" value="F:double-stranded DNA binding"/>
    <property type="evidence" value="ECO:0007669"/>
    <property type="project" value="TreeGrafter"/>
</dbReference>
<gene>
    <name evidence="12" type="ORF">Rt10032_c12g4823</name>
</gene>
<dbReference type="SUPFAM" id="SSF57667">
    <property type="entry name" value="beta-beta-alpha zinc fingers"/>
    <property type="match status" value="1"/>
</dbReference>
<evidence type="ECO:0000256" key="6">
    <source>
        <dbReference type="ARBA" id="ARBA00022833"/>
    </source>
</evidence>
<evidence type="ECO:0000256" key="5">
    <source>
        <dbReference type="ARBA" id="ARBA00022771"/>
    </source>
</evidence>
<evidence type="ECO:0000256" key="9">
    <source>
        <dbReference type="SAM" id="MobiDB-lite"/>
    </source>
</evidence>
<feature type="compositionally biased region" description="Polar residues" evidence="9">
    <location>
        <begin position="581"/>
        <end position="593"/>
    </location>
</feature>
<evidence type="ECO:0000256" key="2">
    <source>
        <dbReference type="ARBA" id="ARBA00008517"/>
    </source>
</evidence>
<dbReference type="SMART" id="SM01253">
    <property type="entry name" value="Kin17_mid"/>
    <property type="match status" value="1"/>
</dbReference>
<evidence type="ECO:0000313" key="13">
    <source>
        <dbReference type="Proteomes" id="UP000321518"/>
    </source>
</evidence>
<keyword evidence="6" id="KW-0862">Zinc</keyword>
<evidence type="ECO:0000256" key="7">
    <source>
        <dbReference type="ARBA" id="ARBA00022989"/>
    </source>
</evidence>
<evidence type="ECO:0000256" key="8">
    <source>
        <dbReference type="ARBA" id="ARBA00023136"/>
    </source>
</evidence>
<feature type="compositionally biased region" description="Low complexity" evidence="9">
    <location>
        <begin position="594"/>
        <end position="608"/>
    </location>
</feature>
<dbReference type="EMBL" id="BJWK01000012">
    <property type="protein sequence ID" value="GEM10806.1"/>
    <property type="molecule type" value="Genomic_DNA"/>
</dbReference>
<dbReference type="InterPro" id="IPR036236">
    <property type="entry name" value="Znf_C2H2_sf"/>
</dbReference>
<evidence type="ECO:0000259" key="11">
    <source>
        <dbReference type="SMART" id="SM01253"/>
    </source>
</evidence>
<feature type="transmembrane region" description="Helical" evidence="10">
    <location>
        <begin position="286"/>
        <end position="311"/>
    </location>
</feature>
<name>A0A511KLQ5_RHOTO</name>
<dbReference type="Pfam" id="PF04479">
    <property type="entry name" value="RTA1"/>
    <property type="match status" value="1"/>
</dbReference>
<dbReference type="GO" id="GO:0005634">
    <property type="term" value="C:nucleus"/>
    <property type="evidence" value="ECO:0007669"/>
    <property type="project" value="TreeGrafter"/>
</dbReference>
<comment type="subcellular location">
    <subcellularLocation>
        <location evidence="1">Membrane</location>
        <topology evidence="1">Multi-pass membrane protein</topology>
    </subcellularLocation>
</comment>
<feature type="compositionally biased region" description="Basic and acidic residues" evidence="9">
    <location>
        <begin position="547"/>
        <end position="559"/>
    </location>
</feature>
<feature type="transmembrane region" description="Helical" evidence="10">
    <location>
        <begin position="248"/>
        <end position="266"/>
    </location>
</feature>
<dbReference type="InterPro" id="IPR019447">
    <property type="entry name" value="DNA/RNA-bd_Kin17_WH-like_dom"/>
</dbReference>
<feature type="compositionally biased region" description="Basic and acidic residues" evidence="9">
    <location>
        <begin position="512"/>
        <end position="524"/>
    </location>
</feature>
<feature type="compositionally biased region" description="Low complexity" evidence="9">
    <location>
        <begin position="630"/>
        <end position="649"/>
    </location>
</feature>
<keyword evidence="4" id="KW-0479">Metal-binding</keyword>
<dbReference type="OrthoDB" id="3358017at2759"/>
<dbReference type="GO" id="GO:0008270">
    <property type="term" value="F:zinc ion binding"/>
    <property type="evidence" value="ECO:0007669"/>
    <property type="project" value="UniProtKB-KW"/>
</dbReference>
<feature type="transmembrane region" description="Helical" evidence="10">
    <location>
        <begin position="65"/>
        <end position="88"/>
    </location>
</feature>
<comment type="caution">
    <text evidence="12">The sequence shown here is derived from an EMBL/GenBank/DDBJ whole genome shotgun (WGS) entry which is preliminary data.</text>
</comment>
<dbReference type="PANTHER" id="PTHR12805:SF0">
    <property type="entry name" value="DNA_RNA-BINDING PROTEIN KIN17"/>
    <property type="match status" value="1"/>
</dbReference>
<dbReference type="Pfam" id="PF10357">
    <property type="entry name" value="WH_KIN17"/>
    <property type="match status" value="1"/>
</dbReference>
<evidence type="ECO:0000256" key="3">
    <source>
        <dbReference type="ARBA" id="ARBA00022692"/>
    </source>
</evidence>
<feature type="domain" description="DNA/RNA-binding protein Kin17 WH-like" evidence="11">
    <location>
        <begin position="385"/>
        <end position="511"/>
    </location>
</feature>
<keyword evidence="7 10" id="KW-1133">Transmembrane helix</keyword>
<dbReference type="GO" id="GO:0006974">
    <property type="term" value="P:DNA damage response"/>
    <property type="evidence" value="ECO:0007669"/>
    <property type="project" value="TreeGrafter"/>
</dbReference>
<dbReference type="PANTHER" id="PTHR12805">
    <property type="entry name" value="KIN17 KIN, ANTIGENIC DETERMINANT OF RECA PROTEIN HOMOLOG"/>
    <property type="match status" value="1"/>
</dbReference>
<evidence type="ECO:0000256" key="4">
    <source>
        <dbReference type="ARBA" id="ARBA00022723"/>
    </source>
</evidence>
<protein>
    <submittedName>
        <fullName evidence="12">DNA/RNA-binding protein Kin17 containing protein</fullName>
    </submittedName>
</protein>
<accession>A0A511KLQ5</accession>
<dbReference type="InterPro" id="IPR038254">
    <property type="entry name" value="KIN17_WH-like_sf"/>
</dbReference>
<sequence length="685" mass="75325">MRYTSILPCNATTAAVIQASLDISTQKLATSGSAYWASAACLYSTNSTLSDQAWATWVRINNYGYVPSAGAGIFFIFAFGLSFLFHAYQLIRSRRWLYLCTETGLVLELWGWGQRYYSSIDITTGYVFQLAGLTCGPTMFATNIYCLFTQFAATQDPGFLRGMGARKTQKWLVIVEVLAITIQVGGASLAATAGGKSLFDIGCNVMLAGIILQLVLTAFFLAAVVAYFTRLRRATDEDVLNVRSRIGLLFWGIVVMDALIIIRGAYRTAELSGGIWGAVATSQIGLILGDAVPMLIVVYGLNATHAMYTVAPFERARQRLSADVSLAQYYDRTATKAKAGSAKALSNAMKSKGLQKLRWYCQVCEKQCRDENGFKCHTMSESHLRQMLLVGESAGKHIADYTTRFQSEFVALLSRRWGTKRVRANQVYQEYISDKHHLHMNATRFLSLTEFCKHLGRTGVCHVDENEKGWWIQWIDNSPRALAKAEASQKKERGDMDDEMRQRKLIQEQIERAREEGERRRREVLQAGGTGEGDEAAANRSGGEDEALTHELKRDEGEKLSLSLSFKAPATKEPSPPSANAVVSETTSQLETGSSTSAAASPAPSAFIAPPPKPVIGFTPKTNPLAVKTNPLKANPLKSNPLKKPNPLKSGGSSLTPGPEKRKAPMSAVEQIAMEEMARKQRRMG</sequence>
<dbReference type="InterPro" id="IPR037321">
    <property type="entry name" value="KIN17-like"/>
</dbReference>
<feature type="transmembrane region" description="Helical" evidence="10">
    <location>
        <begin position="171"/>
        <end position="193"/>
    </location>
</feature>
<dbReference type="GO" id="GO:0006260">
    <property type="term" value="P:DNA replication"/>
    <property type="evidence" value="ECO:0007669"/>
    <property type="project" value="TreeGrafter"/>
</dbReference>
<dbReference type="InterPro" id="IPR007568">
    <property type="entry name" value="RTA1"/>
</dbReference>
<evidence type="ECO:0000256" key="1">
    <source>
        <dbReference type="ARBA" id="ARBA00004141"/>
    </source>
</evidence>
<keyword evidence="8 10" id="KW-0472">Membrane</keyword>
<dbReference type="InterPro" id="IPR056767">
    <property type="entry name" value="C2H2-Znf_KIN17"/>
</dbReference>
<feature type="transmembrane region" description="Helical" evidence="10">
    <location>
        <begin position="205"/>
        <end position="228"/>
    </location>
</feature>
<evidence type="ECO:0000256" key="10">
    <source>
        <dbReference type="SAM" id="Phobius"/>
    </source>
</evidence>
<keyword evidence="5" id="KW-0863">Zinc-finger</keyword>
<dbReference type="AlphaFoldDB" id="A0A511KLQ5"/>
<feature type="region of interest" description="Disordered" evidence="9">
    <location>
        <begin position="512"/>
        <end position="669"/>
    </location>
</feature>